<comment type="caution">
    <text evidence="1">The sequence shown here is derived from an EMBL/GenBank/DDBJ whole genome shotgun (WGS) entry which is preliminary data.</text>
</comment>
<evidence type="ECO:0000313" key="2">
    <source>
        <dbReference type="Proteomes" id="UP001297581"/>
    </source>
</evidence>
<dbReference type="AlphaFoldDB" id="A0AAJ1BJT1"/>
<sequence>MRKIDKLAAQEPESLKEWKRTNPTGRYKDLTDVERQDIRESCTKWQFYLCAYCCKSISGKNDDTMNEHVEARRIAPNRSLDITNIVASCTTPHQCDDSHGSRPLSLTPLMDECETELQFSLSGQVKGLSQRANDTINVLNLGDSLANNRSLIEQRKIAIQSLLFANGVDPEDGLEDDDLIEIVIDDLRTPKDGHLEAFSPVLVNVLRQWVQQ</sequence>
<gene>
    <name evidence="1" type="ORF">MJ923_17580</name>
</gene>
<organism evidence="1 2">
    <name type="scientific">Shewanella zhuhaiensis</name>
    <dbReference type="NCBI Taxonomy" id="2919576"/>
    <lineage>
        <taxon>Bacteria</taxon>
        <taxon>Pseudomonadati</taxon>
        <taxon>Pseudomonadota</taxon>
        <taxon>Gammaproteobacteria</taxon>
        <taxon>Alteromonadales</taxon>
        <taxon>Shewanellaceae</taxon>
        <taxon>Shewanella</taxon>
    </lineage>
</organism>
<name>A0AAJ1BJT1_9GAMM</name>
<proteinExistence type="predicted"/>
<dbReference type="RefSeq" id="WP_240592203.1">
    <property type="nucleotide sequence ID" value="NZ_JAKUDL010000007.1"/>
</dbReference>
<protein>
    <recommendedName>
        <fullName evidence="3">TIGR02646 family protein</fullName>
    </recommendedName>
</protein>
<dbReference type="Proteomes" id="UP001297581">
    <property type="component" value="Unassembled WGS sequence"/>
</dbReference>
<evidence type="ECO:0008006" key="3">
    <source>
        <dbReference type="Google" id="ProtNLM"/>
    </source>
</evidence>
<keyword evidence="2" id="KW-1185">Reference proteome</keyword>
<accession>A0AAJ1BJT1</accession>
<dbReference type="EMBL" id="JAKUDL010000007">
    <property type="protein sequence ID" value="MCH4296124.1"/>
    <property type="molecule type" value="Genomic_DNA"/>
</dbReference>
<reference evidence="1 2" key="1">
    <citation type="submission" date="2022-02" db="EMBL/GenBank/DDBJ databases">
        <title>The genome sequence of Shewanella sp. 3B26.</title>
        <authorList>
            <person name="Du J."/>
        </authorList>
    </citation>
    <scope>NUCLEOTIDE SEQUENCE [LARGE SCALE GENOMIC DNA]</scope>
    <source>
        <strain evidence="1 2">3B26</strain>
    </source>
</reference>
<evidence type="ECO:0000313" key="1">
    <source>
        <dbReference type="EMBL" id="MCH4296124.1"/>
    </source>
</evidence>